<dbReference type="Proteomes" id="UP000031843">
    <property type="component" value="Chromosome secondary"/>
</dbReference>
<protein>
    <submittedName>
        <fullName evidence="1">Uncharacterized protein</fullName>
    </submittedName>
</protein>
<gene>
    <name evidence="1" type="ORF">RR42_s2676</name>
</gene>
<keyword evidence="2" id="KW-1185">Reference proteome</keyword>
<accession>A0A0C4YML2</accession>
<name>A0A0C4YML2_9BURK</name>
<dbReference type="AlphaFoldDB" id="A0A0C4YML2"/>
<organism evidence="1 2">
    <name type="scientific">Cupriavidus basilensis</name>
    <dbReference type="NCBI Taxonomy" id="68895"/>
    <lineage>
        <taxon>Bacteria</taxon>
        <taxon>Pseudomonadati</taxon>
        <taxon>Pseudomonadota</taxon>
        <taxon>Betaproteobacteria</taxon>
        <taxon>Burkholderiales</taxon>
        <taxon>Burkholderiaceae</taxon>
        <taxon>Cupriavidus</taxon>
    </lineage>
</organism>
<evidence type="ECO:0000313" key="1">
    <source>
        <dbReference type="EMBL" id="AJG24258.1"/>
    </source>
</evidence>
<proteinExistence type="predicted"/>
<sequence>MRPTQDVVAVCEAAAFQCVVEPHGSCATIKRGVQSTLLYNPHLLS</sequence>
<reference evidence="1 2" key="1">
    <citation type="journal article" date="2015" name="Genome Announc.">
        <title>Complete Genome Sequence of Cupriavidus basilensis 4G11, Isolated from the Oak Ridge Field Research Center Site.</title>
        <authorList>
            <person name="Ray J."/>
            <person name="Waters R.J."/>
            <person name="Skerker J.M."/>
            <person name="Kuehl J.V."/>
            <person name="Price M.N."/>
            <person name="Huang J."/>
            <person name="Chakraborty R."/>
            <person name="Arkin A.P."/>
            <person name="Deutschbauer A."/>
        </authorList>
    </citation>
    <scope>NUCLEOTIDE SEQUENCE [LARGE SCALE GENOMIC DNA]</scope>
    <source>
        <strain evidence="1">4G11</strain>
    </source>
</reference>
<evidence type="ECO:0000313" key="2">
    <source>
        <dbReference type="Proteomes" id="UP000031843"/>
    </source>
</evidence>
<dbReference type="EMBL" id="CP010537">
    <property type="protein sequence ID" value="AJG24258.1"/>
    <property type="molecule type" value="Genomic_DNA"/>
</dbReference>
<dbReference type="KEGG" id="cbw:RR42_s2676"/>